<proteinExistence type="predicted"/>
<evidence type="ECO:0000313" key="2">
    <source>
        <dbReference type="Proteomes" id="UP000663889"/>
    </source>
</evidence>
<protein>
    <submittedName>
        <fullName evidence="1">Uncharacterized protein</fullName>
    </submittedName>
</protein>
<dbReference type="Proteomes" id="UP000663889">
    <property type="component" value="Unassembled WGS sequence"/>
</dbReference>
<evidence type="ECO:0000313" key="1">
    <source>
        <dbReference type="EMBL" id="CAF1568780.1"/>
    </source>
</evidence>
<comment type="caution">
    <text evidence="1">The sequence shown here is derived from an EMBL/GenBank/DDBJ whole genome shotgun (WGS) entry which is preliminary data.</text>
</comment>
<gene>
    <name evidence="1" type="ORF">SEV965_LOCUS39481</name>
</gene>
<sequence length="76" mass="8448">STILTSTDFPSTSGTLYTRLKPSGLPFSEIDTFLPVDNSTPNDDSIELLPTIKVQITNDENKIKEDDEELIYATLK</sequence>
<dbReference type="AlphaFoldDB" id="A0A815YDN7"/>
<name>A0A815YDN7_9BILA</name>
<dbReference type="EMBL" id="CAJNOU010014401">
    <property type="protein sequence ID" value="CAF1568780.1"/>
    <property type="molecule type" value="Genomic_DNA"/>
</dbReference>
<accession>A0A815YDN7</accession>
<reference evidence="1" key="1">
    <citation type="submission" date="2021-02" db="EMBL/GenBank/DDBJ databases">
        <authorList>
            <person name="Nowell W R."/>
        </authorList>
    </citation>
    <scope>NUCLEOTIDE SEQUENCE</scope>
</reference>
<organism evidence="1 2">
    <name type="scientific">Rotaria sordida</name>
    <dbReference type="NCBI Taxonomy" id="392033"/>
    <lineage>
        <taxon>Eukaryota</taxon>
        <taxon>Metazoa</taxon>
        <taxon>Spiralia</taxon>
        <taxon>Gnathifera</taxon>
        <taxon>Rotifera</taxon>
        <taxon>Eurotatoria</taxon>
        <taxon>Bdelloidea</taxon>
        <taxon>Philodinida</taxon>
        <taxon>Philodinidae</taxon>
        <taxon>Rotaria</taxon>
    </lineage>
</organism>
<feature type="non-terminal residue" evidence="1">
    <location>
        <position position="1"/>
    </location>
</feature>